<dbReference type="Proteomes" id="UP000044602">
    <property type="component" value="Unassembled WGS sequence"/>
</dbReference>
<feature type="compositionally biased region" description="Basic and acidic residues" evidence="1">
    <location>
        <begin position="86"/>
        <end position="99"/>
    </location>
</feature>
<protein>
    <submittedName>
        <fullName evidence="2">Uncharacterized protein</fullName>
    </submittedName>
</protein>
<evidence type="ECO:0000256" key="1">
    <source>
        <dbReference type="SAM" id="MobiDB-lite"/>
    </source>
</evidence>
<gene>
    <name evidence="2" type="ORF">BN1708_005131</name>
</gene>
<evidence type="ECO:0000313" key="2">
    <source>
        <dbReference type="EMBL" id="CRK30007.1"/>
    </source>
</evidence>
<proteinExistence type="predicted"/>
<name>A0A0G4M717_VERLO</name>
<dbReference type="EMBL" id="CVQH01021306">
    <property type="protein sequence ID" value="CRK30007.1"/>
    <property type="molecule type" value="Genomic_DNA"/>
</dbReference>
<dbReference type="AlphaFoldDB" id="A0A0G4M717"/>
<evidence type="ECO:0000313" key="3">
    <source>
        <dbReference type="Proteomes" id="UP000044602"/>
    </source>
</evidence>
<accession>A0A0G4M717</accession>
<sequence length="179" mass="19485">MSFPARVTLSPGRASFLEAMSQHLASQDAAISLLGINLRQLPRLERSIGLIDLNPVHGSLLNQPYGPAVCHEFSQPPLVSLHCPRQPKDAKPGGERSDSGRTGWRMASRPFHLPDDDFKKNTIWKDTVPLAGCAPTGDPLVSNARPPALRQGPPKPAAAEAVFFRQWIVGHALLHWGVL</sequence>
<keyword evidence="3" id="KW-1185">Reference proteome</keyword>
<reference evidence="3" key="1">
    <citation type="submission" date="2015-05" db="EMBL/GenBank/DDBJ databases">
        <authorList>
            <person name="Fogelqvist Johan"/>
        </authorList>
    </citation>
    <scope>NUCLEOTIDE SEQUENCE [LARGE SCALE GENOMIC DNA]</scope>
</reference>
<feature type="region of interest" description="Disordered" evidence="1">
    <location>
        <begin position="84"/>
        <end position="110"/>
    </location>
</feature>
<organism evidence="2 3">
    <name type="scientific">Verticillium longisporum</name>
    <name type="common">Verticillium dahliae var. longisporum</name>
    <dbReference type="NCBI Taxonomy" id="100787"/>
    <lineage>
        <taxon>Eukaryota</taxon>
        <taxon>Fungi</taxon>
        <taxon>Dikarya</taxon>
        <taxon>Ascomycota</taxon>
        <taxon>Pezizomycotina</taxon>
        <taxon>Sordariomycetes</taxon>
        <taxon>Hypocreomycetidae</taxon>
        <taxon>Glomerellales</taxon>
        <taxon>Plectosphaerellaceae</taxon>
        <taxon>Verticillium</taxon>
    </lineage>
</organism>